<keyword evidence="8" id="KW-0963">Cytoplasm</keyword>
<dbReference type="EC" id="6.3.2.1" evidence="8"/>
<comment type="function">
    <text evidence="8">Catalyzes the condensation of pantoate with beta-alanine in an ATP-dependent reaction via a pantoyl-adenylate intermediate.</text>
</comment>
<dbReference type="RefSeq" id="WP_341371394.1">
    <property type="nucleotide sequence ID" value="NZ_JBBPCO010000011.1"/>
</dbReference>
<dbReference type="PANTHER" id="PTHR21299:SF1">
    <property type="entry name" value="PANTOATE--BETA-ALANINE LIGASE"/>
    <property type="match status" value="1"/>
</dbReference>
<dbReference type="Proteomes" id="UP001446205">
    <property type="component" value="Unassembled WGS sequence"/>
</dbReference>
<dbReference type="InterPro" id="IPR003721">
    <property type="entry name" value="Pantoate_ligase"/>
</dbReference>
<evidence type="ECO:0000313" key="9">
    <source>
        <dbReference type="EMBL" id="MEK8090338.1"/>
    </source>
</evidence>
<comment type="subunit">
    <text evidence="8">Homodimer.</text>
</comment>
<feature type="binding site" evidence="8">
    <location>
        <begin position="146"/>
        <end position="149"/>
    </location>
    <ligand>
        <name>ATP</name>
        <dbReference type="ChEBI" id="CHEBI:30616"/>
    </ligand>
</feature>
<dbReference type="NCBIfam" id="TIGR00018">
    <property type="entry name" value="panC"/>
    <property type="match status" value="1"/>
</dbReference>
<keyword evidence="10" id="KW-1185">Reference proteome</keyword>
<evidence type="ECO:0000256" key="5">
    <source>
        <dbReference type="ARBA" id="ARBA00022741"/>
    </source>
</evidence>
<feature type="active site" description="Proton donor" evidence="8">
    <location>
        <position position="33"/>
    </location>
</feature>
<dbReference type="Gene3D" id="3.40.50.620">
    <property type="entry name" value="HUPs"/>
    <property type="match status" value="1"/>
</dbReference>
<comment type="caution">
    <text evidence="9">The sequence shown here is derived from an EMBL/GenBank/DDBJ whole genome shotgun (WGS) entry which is preliminary data.</text>
</comment>
<keyword evidence="4 8" id="KW-0566">Pantothenate biosynthesis</keyword>
<dbReference type="Pfam" id="PF02569">
    <property type="entry name" value="Pantoate_ligase"/>
    <property type="match status" value="1"/>
</dbReference>
<dbReference type="PANTHER" id="PTHR21299">
    <property type="entry name" value="CYTIDYLATE KINASE/PANTOATE-BETA-ALANINE LIGASE"/>
    <property type="match status" value="1"/>
</dbReference>
<comment type="miscellaneous">
    <text evidence="8">The reaction proceeds by a bi uni uni bi ping pong mechanism.</text>
</comment>
<evidence type="ECO:0000256" key="6">
    <source>
        <dbReference type="ARBA" id="ARBA00022840"/>
    </source>
</evidence>
<dbReference type="EMBL" id="JBBPCO010000011">
    <property type="protein sequence ID" value="MEK8090338.1"/>
    <property type="molecule type" value="Genomic_DNA"/>
</dbReference>
<feature type="binding site" evidence="8">
    <location>
        <position position="57"/>
    </location>
    <ligand>
        <name>(R)-pantoate</name>
        <dbReference type="ChEBI" id="CHEBI:15980"/>
    </ligand>
</feature>
<evidence type="ECO:0000313" key="10">
    <source>
        <dbReference type="Proteomes" id="UP001446205"/>
    </source>
</evidence>
<evidence type="ECO:0000256" key="7">
    <source>
        <dbReference type="ARBA" id="ARBA00048258"/>
    </source>
</evidence>
<dbReference type="InterPro" id="IPR042176">
    <property type="entry name" value="Pantoate_ligase_C"/>
</dbReference>
<dbReference type="GO" id="GO:0004592">
    <property type="term" value="F:pantoate-beta-alanine ligase activity"/>
    <property type="evidence" value="ECO:0007669"/>
    <property type="project" value="UniProtKB-EC"/>
</dbReference>
<comment type="pathway">
    <text evidence="1 8">Cofactor biosynthesis; (R)-pantothenate biosynthesis; (R)-pantothenate from (R)-pantoate and beta-alanine: step 1/1.</text>
</comment>
<dbReference type="HAMAP" id="MF_00158">
    <property type="entry name" value="PanC"/>
    <property type="match status" value="1"/>
</dbReference>
<feature type="binding site" evidence="8">
    <location>
        <position position="175"/>
    </location>
    <ligand>
        <name>ATP</name>
        <dbReference type="ChEBI" id="CHEBI:30616"/>
    </ligand>
</feature>
<proteinExistence type="inferred from homology"/>
<keyword evidence="5 8" id="KW-0547">Nucleotide-binding</keyword>
<feature type="binding site" evidence="8">
    <location>
        <position position="57"/>
    </location>
    <ligand>
        <name>beta-alanine</name>
        <dbReference type="ChEBI" id="CHEBI:57966"/>
    </ligand>
</feature>
<evidence type="ECO:0000256" key="3">
    <source>
        <dbReference type="ARBA" id="ARBA00022598"/>
    </source>
</evidence>
<gene>
    <name evidence="8 9" type="primary">panC</name>
    <name evidence="9" type="ORF">WOB96_11265</name>
</gene>
<evidence type="ECO:0000256" key="8">
    <source>
        <dbReference type="HAMAP-Rule" id="MF_00158"/>
    </source>
</evidence>
<dbReference type="CDD" id="cd00560">
    <property type="entry name" value="PanC"/>
    <property type="match status" value="1"/>
</dbReference>
<reference evidence="9 10" key="1">
    <citation type="submission" date="2024-04" db="EMBL/GenBank/DDBJ databases">
        <authorList>
            <person name="Abashina T."/>
            <person name="Shaikin A."/>
        </authorList>
    </citation>
    <scope>NUCLEOTIDE SEQUENCE [LARGE SCALE GENOMIC DNA]</scope>
    <source>
        <strain evidence="9 10">AAFK</strain>
    </source>
</reference>
<dbReference type="InterPro" id="IPR014729">
    <property type="entry name" value="Rossmann-like_a/b/a_fold"/>
</dbReference>
<feature type="binding site" evidence="8">
    <location>
        <begin position="183"/>
        <end position="186"/>
    </location>
    <ligand>
        <name>ATP</name>
        <dbReference type="ChEBI" id="CHEBI:30616"/>
    </ligand>
</feature>
<feature type="binding site" evidence="8">
    <location>
        <begin position="26"/>
        <end position="33"/>
    </location>
    <ligand>
        <name>ATP</name>
        <dbReference type="ChEBI" id="CHEBI:30616"/>
    </ligand>
</feature>
<evidence type="ECO:0000256" key="1">
    <source>
        <dbReference type="ARBA" id="ARBA00004990"/>
    </source>
</evidence>
<dbReference type="Gene3D" id="3.30.1300.10">
    <property type="entry name" value="Pantoate-beta-alanine ligase, C-terminal domain"/>
    <property type="match status" value="1"/>
</dbReference>
<evidence type="ECO:0000256" key="2">
    <source>
        <dbReference type="ARBA" id="ARBA00009256"/>
    </source>
</evidence>
<feature type="binding site" evidence="8">
    <location>
        <position position="152"/>
    </location>
    <ligand>
        <name>(R)-pantoate</name>
        <dbReference type="ChEBI" id="CHEBI:15980"/>
    </ligand>
</feature>
<name>A0ABU9D9Y2_9PROT</name>
<accession>A0ABU9D9Y2</accession>
<organism evidence="9 10">
    <name type="scientific">Thermithiobacillus plumbiphilus</name>
    <dbReference type="NCBI Taxonomy" id="1729899"/>
    <lineage>
        <taxon>Bacteria</taxon>
        <taxon>Pseudomonadati</taxon>
        <taxon>Pseudomonadota</taxon>
        <taxon>Acidithiobacillia</taxon>
        <taxon>Acidithiobacillales</taxon>
        <taxon>Thermithiobacillaceae</taxon>
        <taxon>Thermithiobacillus</taxon>
    </lineage>
</organism>
<sequence length="274" mass="29607">MELLQDLEALADWRRINPGPVLVPTMGNLHAGHLALVRRGQETGRPVIVSIFVNPLQFGPAEDFSSYPRTLEQDLARLRPAGVAAVFAPSEQALYPLGRQGLTTVVPPAELSERLCGLARPGHFTGMATVVAKLFGLVQPGAAVFGEKDFQQLQIIRRMVLDLNLPVEIVAVPTLREPDGLALSSRNGYLDAGQRKLAPLLYQVLCGLAAAPASDAARERAWSRLESAGFQPEYLDLLDAATLQPAEGGGALRWFAAARLGRTRLIDNVPVNPR</sequence>
<protein>
    <recommendedName>
        <fullName evidence="8">Pantothenate synthetase</fullName>
        <shortName evidence="8">PS</shortName>
        <ecNumber evidence="8">6.3.2.1</ecNumber>
    </recommendedName>
    <alternativeName>
        <fullName evidence="8">Pantoate--beta-alanine ligase</fullName>
    </alternativeName>
    <alternativeName>
        <fullName evidence="8">Pantoate-activating enzyme</fullName>
    </alternativeName>
</protein>
<comment type="similarity">
    <text evidence="2 8">Belongs to the pantothenate synthetase family.</text>
</comment>
<keyword evidence="6 8" id="KW-0067">ATP-binding</keyword>
<comment type="catalytic activity">
    <reaction evidence="7 8">
        <text>(R)-pantoate + beta-alanine + ATP = (R)-pantothenate + AMP + diphosphate + H(+)</text>
        <dbReference type="Rhea" id="RHEA:10912"/>
        <dbReference type="ChEBI" id="CHEBI:15378"/>
        <dbReference type="ChEBI" id="CHEBI:15980"/>
        <dbReference type="ChEBI" id="CHEBI:29032"/>
        <dbReference type="ChEBI" id="CHEBI:30616"/>
        <dbReference type="ChEBI" id="CHEBI:33019"/>
        <dbReference type="ChEBI" id="CHEBI:57966"/>
        <dbReference type="ChEBI" id="CHEBI:456215"/>
        <dbReference type="EC" id="6.3.2.1"/>
    </reaction>
</comment>
<dbReference type="SUPFAM" id="SSF52374">
    <property type="entry name" value="Nucleotidylyl transferase"/>
    <property type="match status" value="1"/>
</dbReference>
<evidence type="ECO:0000256" key="4">
    <source>
        <dbReference type="ARBA" id="ARBA00022655"/>
    </source>
</evidence>
<keyword evidence="3 8" id="KW-0436">Ligase</keyword>
<comment type="subcellular location">
    <subcellularLocation>
        <location evidence="8">Cytoplasm</location>
    </subcellularLocation>
</comment>